<comment type="similarity">
    <text evidence="1">Belongs to the glycosyltransferase 2 family.</text>
</comment>
<dbReference type="GO" id="GO:0016757">
    <property type="term" value="F:glycosyltransferase activity"/>
    <property type="evidence" value="ECO:0007669"/>
    <property type="project" value="UniProtKB-KW"/>
</dbReference>
<evidence type="ECO:0000256" key="1">
    <source>
        <dbReference type="ARBA" id="ARBA00006739"/>
    </source>
</evidence>
<dbReference type="Pfam" id="PF00535">
    <property type="entry name" value="Glycos_transf_2"/>
    <property type="match status" value="1"/>
</dbReference>
<proteinExistence type="inferred from homology"/>
<dbReference type="Gene3D" id="3.90.550.10">
    <property type="entry name" value="Spore Coat Polysaccharide Biosynthesis Protein SpsA, Chain A"/>
    <property type="match status" value="1"/>
</dbReference>
<dbReference type="EMBL" id="CP074694">
    <property type="protein sequence ID" value="QVL30398.1"/>
    <property type="molecule type" value="Genomic_DNA"/>
</dbReference>
<dbReference type="PANTHER" id="PTHR43179:SF12">
    <property type="entry name" value="GALACTOFURANOSYLTRANSFERASE GLFT2"/>
    <property type="match status" value="1"/>
</dbReference>
<sequence>MKFSIVIPSYRRADLLSLCLRSLEQFAPENCEIIVVDDCSAEGIISKTAADFSFVKILRLETQSGFCLASNAGILAAQGEFVELLNDDTEVTPGWAEAALLAFENPEVGAVAPLVLQTGTAYLIDSAGDEYHSGGFARKRFHNCMLEDIPLEPKFVFGASGSSAFYRKAALEKAGLFPTEFGAYFEDVDLAHRLNNLGFRTWFEPSSIVWHAVSASHGRKPSREVLALQSLNEERVFWRNIDSRHIPTHLAVLGLKAIRRAREGNLIPFCKGRLRAFRELPELLSHKRRFARVG</sequence>
<evidence type="ECO:0000313" key="5">
    <source>
        <dbReference type="EMBL" id="QVL30398.1"/>
    </source>
</evidence>
<dbReference type="KEGG" id="tsph:KIH39_16235"/>
<organism evidence="5 6">
    <name type="scientific">Telmatocola sphagniphila</name>
    <dbReference type="NCBI Taxonomy" id="1123043"/>
    <lineage>
        <taxon>Bacteria</taxon>
        <taxon>Pseudomonadati</taxon>
        <taxon>Planctomycetota</taxon>
        <taxon>Planctomycetia</taxon>
        <taxon>Gemmatales</taxon>
        <taxon>Gemmataceae</taxon>
    </lineage>
</organism>
<dbReference type="AlphaFoldDB" id="A0A8E6EWB1"/>
<evidence type="ECO:0000313" key="6">
    <source>
        <dbReference type="Proteomes" id="UP000676194"/>
    </source>
</evidence>
<keyword evidence="6" id="KW-1185">Reference proteome</keyword>
<dbReference type="CDD" id="cd04186">
    <property type="entry name" value="GT_2_like_c"/>
    <property type="match status" value="1"/>
</dbReference>
<evidence type="ECO:0000259" key="4">
    <source>
        <dbReference type="Pfam" id="PF00535"/>
    </source>
</evidence>
<gene>
    <name evidence="5" type="ORF">KIH39_16235</name>
</gene>
<dbReference type="RefSeq" id="WP_213494269.1">
    <property type="nucleotide sequence ID" value="NZ_CP074694.1"/>
</dbReference>
<keyword evidence="3" id="KW-0808">Transferase</keyword>
<accession>A0A8E6EWB1</accession>
<dbReference type="PANTHER" id="PTHR43179">
    <property type="entry name" value="RHAMNOSYLTRANSFERASE WBBL"/>
    <property type="match status" value="1"/>
</dbReference>
<dbReference type="InterPro" id="IPR029044">
    <property type="entry name" value="Nucleotide-diphossugar_trans"/>
</dbReference>
<reference evidence="5" key="1">
    <citation type="submission" date="2021-05" db="EMBL/GenBank/DDBJ databases">
        <title>Complete genome sequence of the cellulolytic planctomycete Telmatocola sphagniphila SP2T and characterization of the first cellulase from planctomycetes.</title>
        <authorList>
            <person name="Rakitin A.L."/>
            <person name="Beletsky A.V."/>
            <person name="Naumoff D.G."/>
            <person name="Kulichevskaya I.S."/>
            <person name="Mardanov A.V."/>
            <person name="Ravin N.V."/>
            <person name="Dedysh S.N."/>
        </authorList>
    </citation>
    <scope>NUCLEOTIDE SEQUENCE</scope>
    <source>
        <strain evidence="5">SP2T</strain>
    </source>
</reference>
<protein>
    <submittedName>
        <fullName evidence="5">Glycosyltransferase family 2 protein</fullName>
    </submittedName>
</protein>
<evidence type="ECO:0000256" key="2">
    <source>
        <dbReference type="ARBA" id="ARBA00022676"/>
    </source>
</evidence>
<dbReference type="Proteomes" id="UP000676194">
    <property type="component" value="Chromosome"/>
</dbReference>
<dbReference type="InterPro" id="IPR001173">
    <property type="entry name" value="Glyco_trans_2-like"/>
</dbReference>
<feature type="domain" description="Glycosyltransferase 2-like" evidence="4">
    <location>
        <begin position="4"/>
        <end position="173"/>
    </location>
</feature>
<evidence type="ECO:0000256" key="3">
    <source>
        <dbReference type="ARBA" id="ARBA00022679"/>
    </source>
</evidence>
<keyword evidence="2" id="KW-0328">Glycosyltransferase</keyword>
<dbReference type="SUPFAM" id="SSF53448">
    <property type="entry name" value="Nucleotide-diphospho-sugar transferases"/>
    <property type="match status" value="1"/>
</dbReference>
<name>A0A8E6EWB1_9BACT</name>